<feature type="coiled-coil region" evidence="1">
    <location>
        <begin position="25"/>
        <end position="52"/>
    </location>
</feature>
<dbReference type="Proteomes" id="UP000800092">
    <property type="component" value="Unassembled WGS sequence"/>
</dbReference>
<feature type="non-terminal residue" evidence="2">
    <location>
        <position position="1"/>
    </location>
</feature>
<organism evidence="2 3">
    <name type="scientific">Viridothelium virens</name>
    <name type="common">Speckled blister lichen</name>
    <name type="synonym">Trypethelium virens</name>
    <dbReference type="NCBI Taxonomy" id="1048519"/>
    <lineage>
        <taxon>Eukaryota</taxon>
        <taxon>Fungi</taxon>
        <taxon>Dikarya</taxon>
        <taxon>Ascomycota</taxon>
        <taxon>Pezizomycotina</taxon>
        <taxon>Dothideomycetes</taxon>
        <taxon>Dothideomycetes incertae sedis</taxon>
        <taxon>Trypetheliales</taxon>
        <taxon>Trypetheliaceae</taxon>
        <taxon>Viridothelium</taxon>
    </lineage>
</organism>
<gene>
    <name evidence="2" type="ORF">EV356DRAFT_415505</name>
</gene>
<protein>
    <submittedName>
        <fullName evidence="2">Uncharacterized protein</fullName>
    </submittedName>
</protein>
<keyword evidence="3" id="KW-1185">Reference proteome</keyword>
<feature type="non-terminal residue" evidence="2">
    <location>
        <position position="80"/>
    </location>
</feature>
<sequence length="80" mass="9061">EHLADLPEIVPGGQKLPEVHDTSKINRLEDEARKLREAIAEKEAKKRQGVREWDRLQRESETAGLKAELAEGHLRALNGE</sequence>
<evidence type="ECO:0000313" key="3">
    <source>
        <dbReference type="Proteomes" id="UP000800092"/>
    </source>
</evidence>
<dbReference type="AlphaFoldDB" id="A0A6A6H2L7"/>
<dbReference type="EMBL" id="ML991819">
    <property type="protein sequence ID" value="KAF2232078.1"/>
    <property type="molecule type" value="Genomic_DNA"/>
</dbReference>
<reference evidence="2" key="1">
    <citation type="journal article" date="2020" name="Stud. Mycol.">
        <title>101 Dothideomycetes genomes: a test case for predicting lifestyles and emergence of pathogens.</title>
        <authorList>
            <person name="Haridas S."/>
            <person name="Albert R."/>
            <person name="Binder M."/>
            <person name="Bloem J."/>
            <person name="Labutti K."/>
            <person name="Salamov A."/>
            <person name="Andreopoulos B."/>
            <person name="Baker S."/>
            <person name="Barry K."/>
            <person name="Bills G."/>
            <person name="Bluhm B."/>
            <person name="Cannon C."/>
            <person name="Castanera R."/>
            <person name="Culley D."/>
            <person name="Daum C."/>
            <person name="Ezra D."/>
            <person name="Gonzalez J."/>
            <person name="Henrissat B."/>
            <person name="Kuo A."/>
            <person name="Liang C."/>
            <person name="Lipzen A."/>
            <person name="Lutzoni F."/>
            <person name="Magnuson J."/>
            <person name="Mondo S."/>
            <person name="Nolan M."/>
            <person name="Ohm R."/>
            <person name="Pangilinan J."/>
            <person name="Park H.-J."/>
            <person name="Ramirez L."/>
            <person name="Alfaro M."/>
            <person name="Sun H."/>
            <person name="Tritt A."/>
            <person name="Yoshinaga Y."/>
            <person name="Zwiers L.-H."/>
            <person name="Turgeon B."/>
            <person name="Goodwin S."/>
            <person name="Spatafora J."/>
            <person name="Crous P."/>
            <person name="Grigoriev I."/>
        </authorList>
    </citation>
    <scope>NUCLEOTIDE SEQUENCE</scope>
    <source>
        <strain evidence="2">Tuck. ex Michener</strain>
    </source>
</reference>
<keyword evidence="1" id="KW-0175">Coiled coil</keyword>
<evidence type="ECO:0000256" key="1">
    <source>
        <dbReference type="SAM" id="Coils"/>
    </source>
</evidence>
<proteinExistence type="predicted"/>
<evidence type="ECO:0000313" key="2">
    <source>
        <dbReference type="EMBL" id="KAF2232078.1"/>
    </source>
</evidence>
<name>A0A6A6H2L7_VIRVR</name>
<accession>A0A6A6H2L7</accession>
<dbReference type="OrthoDB" id="5424692at2759"/>